<dbReference type="AlphaFoldDB" id="A0A5B9W1L1"/>
<dbReference type="PANTHER" id="PTHR31690">
    <property type="entry name" value="FUCOSE MUTAROTASE"/>
    <property type="match status" value="1"/>
</dbReference>
<dbReference type="KEGG" id="agv:OJF2_26940"/>
<evidence type="ECO:0000313" key="5">
    <source>
        <dbReference type="Proteomes" id="UP000324233"/>
    </source>
</evidence>
<dbReference type="InterPro" id="IPR007721">
    <property type="entry name" value="RbsD_FucU"/>
</dbReference>
<reference evidence="4 5" key="1">
    <citation type="submission" date="2019-08" db="EMBL/GenBank/DDBJ databases">
        <title>Deep-cultivation of Planctomycetes and their phenomic and genomic characterization uncovers novel biology.</title>
        <authorList>
            <person name="Wiegand S."/>
            <person name="Jogler M."/>
            <person name="Boedeker C."/>
            <person name="Pinto D."/>
            <person name="Vollmers J."/>
            <person name="Rivas-Marin E."/>
            <person name="Kohn T."/>
            <person name="Peeters S.H."/>
            <person name="Heuer A."/>
            <person name="Rast P."/>
            <person name="Oberbeckmann S."/>
            <person name="Bunk B."/>
            <person name="Jeske O."/>
            <person name="Meyerdierks A."/>
            <person name="Storesund J.E."/>
            <person name="Kallscheuer N."/>
            <person name="Luecker S."/>
            <person name="Lage O.M."/>
            <person name="Pohl T."/>
            <person name="Merkel B.J."/>
            <person name="Hornburger P."/>
            <person name="Mueller R.-W."/>
            <person name="Bruemmer F."/>
            <person name="Labrenz M."/>
            <person name="Spormann A.M."/>
            <person name="Op den Camp H."/>
            <person name="Overmann J."/>
            <person name="Amann R."/>
            <person name="Jetten M.S.M."/>
            <person name="Mascher T."/>
            <person name="Medema M.H."/>
            <person name="Devos D.P."/>
            <person name="Kaster A.-K."/>
            <person name="Ovreas L."/>
            <person name="Rohde M."/>
            <person name="Galperin M.Y."/>
            <person name="Jogler C."/>
        </authorList>
    </citation>
    <scope>NUCLEOTIDE SEQUENCE [LARGE SCALE GENOMIC DNA]</scope>
    <source>
        <strain evidence="4 5">OJF2</strain>
    </source>
</reference>
<evidence type="ECO:0000256" key="1">
    <source>
        <dbReference type="ARBA" id="ARBA00000223"/>
    </source>
</evidence>
<dbReference type="InterPro" id="IPR050443">
    <property type="entry name" value="RbsD/FucU_mutarotase"/>
</dbReference>
<evidence type="ECO:0000256" key="3">
    <source>
        <dbReference type="ARBA" id="ARBA00036324"/>
    </source>
</evidence>
<dbReference type="Gene3D" id="3.40.1650.10">
    <property type="entry name" value="RbsD-like domain"/>
    <property type="match status" value="1"/>
</dbReference>
<dbReference type="PANTHER" id="PTHR31690:SF4">
    <property type="entry name" value="FUCOSE MUTAROTASE"/>
    <property type="match status" value="1"/>
</dbReference>
<organism evidence="4 5">
    <name type="scientific">Aquisphaera giovannonii</name>
    <dbReference type="NCBI Taxonomy" id="406548"/>
    <lineage>
        <taxon>Bacteria</taxon>
        <taxon>Pseudomonadati</taxon>
        <taxon>Planctomycetota</taxon>
        <taxon>Planctomycetia</taxon>
        <taxon>Isosphaerales</taxon>
        <taxon>Isosphaeraceae</taxon>
        <taxon>Aquisphaera</taxon>
    </lineage>
</organism>
<sequence>MLKKIPPILSPELLYTIAQMGHGDELVIADANFPAVTNAKRLVRADGHSVPAILEAVLQLFPLDSYVDHPAAVMRRVDKPGEPAPIWDEYQRILDSAEGRHIAIEQVERFAFYERAKTTFGVVATGEGALYGNIIIKKGVIPPK</sequence>
<dbReference type="GO" id="GO:0006004">
    <property type="term" value="P:fucose metabolic process"/>
    <property type="evidence" value="ECO:0007669"/>
    <property type="project" value="TreeGrafter"/>
</dbReference>
<dbReference type="GO" id="GO:0042806">
    <property type="term" value="F:fucose binding"/>
    <property type="evidence" value="ECO:0007669"/>
    <property type="project" value="TreeGrafter"/>
</dbReference>
<dbReference type="EC" id="5.1.3.-" evidence="4"/>
<protein>
    <submittedName>
        <fullName evidence="4">L-fucose mutarotase</fullName>
        <ecNumber evidence="4">5.1.3.-</ecNumber>
    </submittedName>
</protein>
<keyword evidence="5" id="KW-1185">Reference proteome</keyword>
<dbReference type="EMBL" id="CP042997">
    <property type="protein sequence ID" value="QEH34159.1"/>
    <property type="molecule type" value="Genomic_DNA"/>
</dbReference>
<dbReference type="RefSeq" id="WP_148594122.1">
    <property type="nucleotide sequence ID" value="NZ_CP042997.1"/>
</dbReference>
<gene>
    <name evidence="4" type="primary">fucU</name>
    <name evidence="4" type="ORF">OJF2_26940</name>
</gene>
<comment type="catalytic activity">
    <reaction evidence="3">
        <text>alpha-L-fucose = beta-L-fucose</text>
        <dbReference type="Rhea" id="RHEA:25580"/>
        <dbReference type="ChEBI" id="CHEBI:42548"/>
        <dbReference type="ChEBI" id="CHEBI:42589"/>
        <dbReference type="EC" id="5.1.3.29"/>
    </reaction>
</comment>
<evidence type="ECO:0000313" key="4">
    <source>
        <dbReference type="EMBL" id="QEH34159.1"/>
    </source>
</evidence>
<proteinExistence type="predicted"/>
<dbReference type="InterPro" id="IPR023750">
    <property type="entry name" value="RbsD-like_sf"/>
</dbReference>
<dbReference type="Pfam" id="PF05025">
    <property type="entry name" value="RbsD_FucU"/>
    <property type="match status" value="1"/>
</dbReference>
<name>A0A5B9W1L1_9BACT</name>
<evidence type="ECO:0000256" key="2">
    <source>
        <dbReference type="ARBA" id="ARBA00023235"/>
    </source>
</evidence>
<dbReference type="GO" id="GO:0036373">
    <property type="term" value="F:L-fucose mutarotase activity"/>
    <property type="evidence" value="ECO:0007669"/>
    <property type="project" value="UniProtKB-EC"/>
</dbReference>
<keyword evidence="2 4" id="KW-0413">Isomerase</keyword>
<accession>A0A5B9W1L1</accession>
<dbReference type="SUPFAM" id="SSF102546">
    <property type="entry name" value="RbsD-like"/>
    <property type="match status" value="1"/>
</dbReference>
<comment type="catalytic activity">
    <reaction evidence="1">
        <text>beta-D-ribopyranose = beta-D-ribofuranose</text>
        <dbReference type="Rhea" id="RHEA:25432"/>
        <dbReference type="ChEBI" id="CHEBI:27476"/>
        <dbReference type="ChEBI" id="CHEBI:47002"/>
        <dbReference type="EC" id="5.4.99.62"/>
    </reaction>
</comment>
<dbReference type="OrthoDB" id="9805009at2"/>
<dbReference type="Proteomes" id="UP000324233">
    <property type="component" value="Chromosome"/>
</dbReference>
<dbReference type="GO" id="GO:0062193">
    <property type="term" value="F:D-ribose pyranase activity"/>
    <property type="evidence" value="ECO:0007669"/>
    <property type="project" value="UniProtKB-EC"/>
</dbReference>